<dbReference type="Proteomes" id="UP000016931">
    <property type="component" value="Unassembled WGS sequence"/>
</dbReference>
<proteinExistence type="predicted"/>
<protein>
    <submittedName>
        <fullName evidence="1">Uncharacterized protein</fullName>
    </submittedName>
</protein>
<reference evidence="1 2" key="1">
    <citation type="journal article" date="2012" name="PLoS Pathog.">
        <title>Diverse lifestyles and strategies of plant pathogenesis encoded in the genomes of eighteen Dothideomycetes fungi.</title>
        <authorList>
            <person name="Ohm R.A."/>
            <person name="Feau N."/>
            <person name="Henrissat B."/>
            <person name="Schoch C.L."/>
            <person name="Horwitz B.A."/>
            <person name="Barry K.W."/>
            <person name="Condon B.J."/>
            <person name="Copeland A.C."/>
            <person name="Dhillon B."/>
            <person name="Glaser F."/>
            <person name="Hesse C.N."/>
            <person name="Kosti I."/>
            <person name="LaButti K."/>
            <person name="Lindquist E.A."/>
            <person name="Lucas S."/>
            <person name="Salamov A.A."/>
            <person name="Bradshaw R.E."/>
            <person name="Ciuffetti L."/>
            <person name="Hamelin R.C."/>
            <person name="Kema G.H.J."/>
            <person name="Lawrence C."/>
            <person name="Scott J.A."/>
            <person name="Spatafora J.W."/>
            <person name="Turgeon B.G."/>
            <person name="de Wit P.J.G.M."/>
            <person name="Zhong S."/>
            <person name="Goodwin S.B."/>
            <person name="Grigoriev I.V."/>
        </authorList>
    </citation>
    <scope>NUCLEOTIDE SEQUENCE [LARGE SCALE GENOMIC DNA]</scope>
    <source>
        <strain evidence="1 2">SO2202</strain>
    </source>
</reference>
<keyword evidence="2" id="KW-1185">Reference proteome</keyword>
<dbReference type="RefSeq" id="XP_016762836.1">
    <property type="nucleotide sequence ID" value="XM_016901210.1"/>
</dbReference>
<name>M3D990_SPHMS</name>
<gene>
    <name evidence="1" type="ORF">SEPMUDRAFT_115980</name>
</gene>
<organism evidence="1 2">
    <name type="scientific">Sphaerulina musiva (strain SO2202)</name>
    <name type="common">Poplar stem canker fungus</name>
    <name type="synonym">Septoria musiva</name>
    <dbReference type="NCBI Taxonomy" id="692275"/>
    <lineage>
        <taxon>Eukaryota</taxon>
        <taxon>Fungi</taxon>
        <taxon>Dikarya</taxon>
        <taxon>Ascomycota</taxon>
        <taxon>Pezizomycotina</taxon>
        <taxon>Dothideomycetes</taxon>
        <taxon>Dothideomycetidae</taxon>
        <taxon>Mycosphaerellales</taxon>
        <taxon>Mycosphaerellaceae</taxon>
        <taxon>Sphaerulina</taxon>
    </lineage>
</organism>
<evidence type="ECO:0000313" key="1">
    <source>
        <dbReference type="EMBL" id="EMF14715.1"/>
    </source>
</evidence>
<dbReference type="EMBL" id="KB456262">
    <property type="protein sequence ID" value="EMF14715.1"/>
    <property type="molecule type" value="Genomic_DNA"/>
</dbReference>
<sequence>MARSRILLAKAFRQLWQQCDDEIMSIRDWECIPRGFTAIRHVHMSNVGKFGLARPHESNGLVYVLAGNVTGQQQGIFPT</sequence>
<dbReference type="HOGENOM" id="CLU_2607537_0_0_1"/>
<evidence type="ECO:0000313" key="2">
    <source>
        <dbReference type="Proteomes" id="UP000016931"/>
    </source>
</evidence>
<dbReference type="GeneID" id="27898347"/>
<dbReference type="AlphaFoldDB" id="M3D990"/>
<accession>M3D990</accession>